<dbReference type="Proteomes" id="UP000242687">
    <property type="component" value="Unassembled WGS sequence"/>
</dbReference>
<evidence type="ECO:0000313" key="4">
    <source>
        <dbReference type="EMBL" id="PJJ84362.1"/>
    </source>
</evidence>
<gene>
    <name evidence="4" type="ORF">CLV57_1373</name>
</gene>
<dbReference type="SUPFAM" id="SSF49764">
    <property type="entry name" value="HSP20-like chaperones"/>
    <property type="match status" value="1"/>
</dbReference>
<dbReference type="Pfam" id="PF00011">
    <property type="entry name" value="HSP20"/>
    <property type="match status" value="1"/>
</dbReference>
<comment type="similarity">
    <text evidence="1 2">Belongs to the small heat shock protein (HSP20) family.</text>
</comment>
<comment type="caution">
    <text evidence="4">The sequence shown here is derived from an EMBL/GenBank/DDBJ whole genome shotgun (WGS) entry which is preliminary data.</text>
</comment>
<organism evidence="4 5">
    <name type="scientific">Mucilaginibacter auburnensis</name>
    <dbReference type="NCBI Taxonomy" id="1457233"/>
    <lineage>
        <taxon>Bacteria</taxon>
        <taxon>Pseudomonadati</taxon>
        <taxon>Bacteroidota</taxon>
        <taxon>Sphingobacteriia</taxon>
        <taxon>Sphingobacteriales</taxon>
        <taxon>Sphingobacteriaceae</taxon>
        <taxon>Mucilaginibacter</taxon>
    </lineage>
</organism>
<evidence type="ECO:0000256" key="1">
    <source>
        <dbReference type="PROSITE-ProRule" id="PRU00285"/>
    </source>
</evidence>
<evidence type="ECO:0000259" key="3">
    <source>
        <dbReference type="PROSITE" id="PS01031"/>
    </source>
</evidence>
<dbReference type="RefSeq" id="WP_100340559.1">
    <property type="nucleotide sequence ID" value="NZ_PGFJ01000001.1"/>
</dbReference>
<sequence length="147" mass="17053">MTLVKFNPEKRNNGALMPNFTDVFDSIFNDSFFNDRMTVRVPAANISETEDHYHVELAAPGLRKEDFKLNLERNVLSISVENQKEQTNSQISYNKREFAYNSWVRSFTLPESANPDYIEATYTDGVLKIDIAKREEAKAVRRQIEIK</sequence>
<evidence type="ECO:0000313" key="5">
    <source>
        <dbReference type="Proteomes" id="UP000242687"/>
    </source>
</evidence>
<name>A0A2H9VU90_9SPHI</name>
<dbReference type="InterPro" id="IPR002068">
    <property type="entry name" value="A-crystallin/Hsp20_dom"/>
</dbReference>
<dbReference type="OrthoDB" id="9814487at2"/>
<dbReference type="InterPro" id="IPR008978">
    <property type="entry name" value="HSP20-like_chaperone"/>
</dbReference>
<keyword evidence="5" id="KW-1185">Reference proteome</keyword>
<reference evidence="4 5" key="1">
    <citation type="submission" date="2017-11" db="EMBL/GenBank/DDBJ databases">
        <title>Genomic Encyclopedia of Archaeal and Bacterial Type Strains, Phase II (KMG-II): From Individual Species to Whole Genera.</title>
        <authorList>
            <person name="Goeker M."/>
        </authorList>
    </citation>
    <scope>NUCLEOTIDE SEQUENCE [LARGE SCALE GENOMIC DNA]</scope>
    <source>
        <strain evidence="4 5">DSM 28175</strain>
    </source>
</reference>
<dbReference type="InterPro" id="IPR031107">
    <property type="entry name" value="Small_HSP"/>
</dbReference>
<dbReference type="PANTHER" id="PTHR11527">
    <property type="entry name" value="HEAT-SHOCK PROTEIN 20 FAMILY MEMBER"/>
    <property type="match status" value="1"/>
</dbReference>
<feature type="domain" description="SHSP" evidence="3">
    <location>
        <begin position="34"/>
        <end position="147"/>
    </location>
</feature>
<dbReference type="AlphaFoldDB" id="A0A2H9VU90"/>
<proteinExistence type="inferred from homology"/>
<protein>
    <submittedName>
        <fullName evidence="4">HSP20 family protein</fullName>
    </submittedName>
</protein>
<dbReference type="Gene3D" id="2.60.40.790">
    <property type="match status" value="1"/>
</dbReference>
<dbReference type="PROSITE" id="PS01031">
    <property type="entry name" value="SHSP"/>
    <property type="match status" value="1"/>
</dbReference>
<accession>A0A2H9VU90</accession>
<evidence type="ECO:0000256" key="2">
    <source>
        <dbReference type="RuleBase" id="RU003616"/>
    </source>
</evidence>
<dbReference type="CDD" id="cd06464">
    <property type="entry name" value="ACD_sHsps-like"/>
    <property type="match status" value="1"/>
</dbReference>
<dbReference type="EMBL" id="PGFJ01000001">
    <property type="protein sequence ID" value="PJJ84362.1"/>
    <property type="molecule type" value="Genomic_DNA"/>
</dbReference>